<dbReference type="GO" id="GO:0051920">
    <property type="term" value="F:peroxiredoxin activity"/>
    <property type="evidence" value="ECO:0007669"/>
    <property type="project" value="InterPro"/>
</dbReference>
<dbReference type="RefSeq" id="WP_123692659.1">
    <property type="nucleotide sequence ID" value="NZ_AP019700.1"/>
</dbReference>
<dbReference type="SUPFAM" id="SSF69118">
    <property type="entry name" value="AhpD-like"/>
    <property type="match status" value="1"/>
</dbReference>
<sequence length="142" mass="15458">MTDEAIQRGIDNLMKTFGRVPDTFQVMLDHAPDAFAGYTAMRGFVMRDRDEGAALDLKTKEFIFVLLDVAGGNLVGAKSHLTQSMKLGLTIPELVEGLVQVMMCNGITAWNLVGRPVLEHGLEVQAGLDKAQAEKPGRARSD</sequence>
<evidence type="ECO:0000259" key="1">
    <source>
        <dbReference type="Pfam" id="PF02627"/>
    </source>
</evidence>
<name>A0A3N1L0P9_9PROT</name>
<protein>
    <submittedName>
        <fullName evidence="2">Alkylhydroperoxidase/carboxymuconolactone decarboxylase family protein YurZ</fullName>
    </submittedName>
</protein>
<dbReference type="Pfam" id="PF02627">
    <property type="entry name" value="CMD"/>
    <property type="match status" value="1"/>
</dbReference>
<dbReference type="Proteomes" id="UP000278222">
    <property type="component" value="Unassembled WGS sequence"/>
</dbReference>
<reference evidence="2 3" key="1">
    <citation type="submission" date="2018-11" db="EMBL/GenBank/DDBJ databases">
        <title>Genomic Encyclopedia of Type Strains, Phase IV (KMG-IV): sequencing the most valuable type-strain genomes for metagenomic binning, comparative biology and taxonomic classification.</title>
        <authorList>
            <person name="Goeker M."/>
        </authorList>
    </citation>
    <scope>NUCLEOTIDE SEQUENCE [LARGE SCALE GENOMIC DNA]</scope>
    <source>
        <strain evidence="2 3">DSM 5900</strain>
    </source>
</reference>
<dbReference type="EMBL" id="RJKX01000015">
    <property type="protein sequence ID" value="ROP84609.1"/>
    <property type="molecule type" value="Genomic_DNA"/>
</dbReference>
<evidence type="ECO:0000313" key="3">
    <source>
        <dbReference type="Proteomes" id="UP000278222"/>
    </source>
</evidence>
<gene>
    <name evidence="2" type="ORF">EDC65_3964</name>
</gene>
<organism evidence="2 3">
    <name type="scientific">Stella humosa</name>
    <dbReference type="NCBI Taxonomy" id="94"/>
    <lineage>
        <taxon>Bacteria</taxon>
        <taxon>Pseudomonadati</taxon>
        <taxon>Pseudomonadota</taxon>
        <taxon>Alphaproteobacteria</taxon>
        <taxon>Rhodospirillales</taxon>
        <taxon>Stellaceae</taxon>
        <taxon>Stella</taxon>
    </lineage>
</organism>
<dbReference type="Gene3D" id="1.20.1290.10">
    <property type="entry name" value="AhpD-like"/>
    <property type="match status" value="1"/>
</dbReference>
<proteinExistence type="predicted"/>
<keyword evidence="2" id="KW-0560">Oxidoreductase</keyword>
<feature type="domain" description="Carboxymuconolactone decarboxylase-like" evidence="1">
    <location>
        <begin position="32"/>
        <end position="111"/>
    </location>
</feature>
<keyword evidence="2" id="KW-0575">Peroxidase</keyword>
<comment type="caution">
    <text evidence="2">The sequence shown here is derived from an EMBL/GenBank/DDBJ whole genome shotgun (WGS) entry which is preliminary data.</text>
</comment>
<dbReference type="AlphaFoldDB" id="A0A3N1L0P9"/>
<evidence type="ECO:0000313" key="2">
    <source>
        <dbReference type="EMBL" id="ROP84609.1"/>
    </source>
</evidence>
<dbReference type="OrthoDB" id="1904417at2"/>
<dbReference type="InterPro" id="IPR003779">
    <property type="entry name" value="CMD-like"/>
</dbReference>
<keyword evidence="3" id="KW-1185">Reference proteome</keyword>
<accession>A0A3N1L0P9</accession>
<dbReference type="InterPro" id="IPR029032">
    <property type="entry name" value="AhpD-like"/>
</dbReference>